<dbReference type="EMBL" id="JAQQWK010000002">
    <property type="protein sequence ID" value="KAK8052330.1"/>
    <property type="molecule type" value="Genomic_DNA"/>
</dbReference>
<dbReference type="Proteomes" id="UP001444661">
    <property type="component" value="Unassembled WGS sequence"/>
</dbReference>
<evidence type="ECO:0000313" key="2">
    <source>
        <dbReference type="Proteomes" id="UP001444661"/>
    </source>
</evidence>
<name>A0ABR1U0A3_9PEZI</name>
<proteinExistence type="predicted"/>
<evidence type="ECO:0000313" key="1">
    <source>
        <dbReference type="EMBL" id="KAK8052330.1"/>
    </source>
</evidence>
<protein>
    <submittedName>
        <fullName evidence="1">Uncharacterized protein</fullName>
    </submittedName>
</protein>
<gene>
    <name evidence="1" type="ORF">PG993_003715</name>
</gene>
<comment type="caution">
    <text evidence="1">The sequence shown here is derived from an EMBL/GenBank/DDBJ whole genome shotgun (WGS) entry which is preliminary data.</text>
</comment>
<keyword evidence="2" id="KW-1185">Reference proteome</keyword>
<accession>A0ABR1U0A3</accession>
<sequence>MMQSKVAISFLSGVFQLDGVPLELQALGQCRGQKRADVSPALDKVRAKETVVVGGMYPATQIGSKPRLRGFCVPTSQDGMDILAPQAARQNPSALWRWTRSSSIQPIWRHLCL</sequence>
<organism evidence="1 2">
    <name type="scientific">Apiospora rasikravindrae</name>
    <dbReference type="NCBI Taxonomy" id="990691"/>
    <lineage>
        <taxon>Eukaryota</taxon>
        <taxon>Fungi</taxon>
        <taxon>Dikarya</taxon>
        <taxon>Ascomycota</taxon>
        <taxon>Pezizomycotina</taxon>
        <taxon>Sordariomycetes</taxon>
        <taxon>Xylariomycetidae</taxon>
        <taxon>Amphisphaeriales</taxon>
        <taxon>Apiosporaceae</taxon>
        <taxon>Apiospora</taxon>
    </lineage>
</organism>
<reference evidence="1 2" key="1">
    <citation type="submission" date="2023-01" db="EMBL/GenBank/DDBJ databases">
        <title>Analysis of 21 Apiospora genomes using comparative genomics revels a genus with tremendous synthesis potential of carbohydrate active enzymes and secondary metabolites.</title>
        <authorList>
            <person name="Sorensen T."/>
        </authorList>
    </citation>
    <scope>NUCLEOTIDE SEQUENCE [LARGE SCALE GENOMIC DNA]</scope>
    <source>
        <strain evidence="1 2">CBS 33761</strain>
    </source>
</reference>